<feature type="compositionally biased region" description="Basic and acidic residues" evidence="5">
    <location>
        <begin position="377"/>
        <end position="388"/>
    </location>
</feature>
<comment type="caution">
    <text evidence="4">Lacks conserved residue(s) required for the propagation of feature annotation.</text>
</comment>
<evidence type="ECO:0000313" key="7">
    <source>
        <dbReference type="EMBL" id="KAK7742958.1"/>
    </source>
</evidence>
<dbReference type="PANTHER" id="PTHR11085">
    <property type="entry name" value="NAD-DEPENDENT PROTEIN DEACYLASE SIRTUIN-5, MITOCHONDRIAL-RELATED"/>
    <property type="match status" value="1"/>
</dbReference>
<feature type="compositionally biased region" description="Polar residues" evidence="5">
    <location>
        <begin position="877"/>
        <end position="893"/>
    </location>
</feature>
<dbReference type="SUPFAM" id="SSF52467">
    <property type="entry name" value="DHS-like NAD/FAD-binding domain"/>
    <property type="match status" value="1"/>
</dbReference>
<name>A0ABR1PR16_DIAER</name>
<dbReference type="InterPro" id="IPR029035">
    <property type="entry name" value="DHS-like_NAD/FAD-binding_dom"/>
</dbReference>
<feature type="domain" description="Deacetylase sirtuin-type" evidence="6">
    <location>
        <begin position="7"/>
        <end position="583"/>
    </location>
</feature>
<evidence type="ECO:0000256" key="2">
    <source>
        <dbReference type="ARBA" id="ARBA00022679"/>
    </source>
</evidence>
<proteinExistence type="inferred from homology"/>
<dbReference type="Pfam" id="PF02146">
    <property type="entry name" value="SIR2"/>
    <property type="match status" value="3"/>
</dbReference>
<evidence type="ECO:0000256" key="4">
    <source>
        <dbReference type="PROSITE-ProRule" id="PRU00236"/>
    </source>
</evidence>
<sequence length="1143" mass="123280">MPTIHVQAGSSARLQEIADSLWKAKKVVVVTGAGISTNSGIPDFRSENGLYSMIQSQFDAAARLDGSKNRANGVSSDDSGDETRPKKRRKTSLVGDSIEVGVPKLDRDSTVEGDSIKVLGPDDSQMSDLSEGGNPGDPAHKDDARPSNGADPEHERRDPAEEEVDLLTEESVLAGESTFLEPDAQGNSQHESDGRGPCSQDADNDGEDKGVPHEDLQSASEAENSPPSTRPFKYSQTFKRASLSTMKGRDLFDASIWSDPVKTSVFYTFATNLRQKSREAYPTGSHHFISHLRDSGRMVRCYTQNIDLLEDKVGLSTRLLLGPGSRSRFSVKASRAAAAAALATAAAAATSAAPTVSLPSDSTDRPEPVAEISLPTDGRHEEEEKDSANDTAQPIATDGAKDQCRQGGTQTAPSSPEPDRGVECVYLHGSLRSLRCFQCRGVIDWDEGDRELQTMSGHQPPCPRCEDATTARQEKGKRALGVGKLRPDIVLYGEEHPESQRISDIIQHDLSLAPDLLIIMGTSLKVHGLKTVVKEFAKAIHNKKDGKVIFVNYTKPADSVWADTIDFWVEMDCDAWVHDLKEKKPIIWSPPGTIDEESRNTKRRRRTNVESEKAAVKKDNKGEGADEPPVGEPKSTAKKVEKKCSQAATKPCAVPKPAPKRPVSEREHKDNGAYWTTRIMSNLAFISGREVKRYSTVSTTPAPAKKPLGAGQAVSKPAEPVAPKQPLRKGRGPRLKNARTRKPVPAIATPENDAVSSHAVQDLASRQTGQAEDQKPSAGASSTERPDHQKRVTTSGELPASVTMEPKADPDVNIADKLSSHGSRDGTSPTAQVGQEASLVDSRGSPDTMVESNSILAAVKSHHRIRKPKAIFEPESMSLSKSGRGTPASSAGNAKSRAKPASQARKGRGSGKVVKTEPAAATRVEKSAILPPPIPVHRPVSQSSTSKPTESRRHGTPDEAYRLAPLHPENLESYKFQSQHSDRPYPLAKPLEPIVVVEGPPSDMSPTSPQHWQNRAFLLRDPQSRNFEGPCRGLDFVGMTPATQLDGQAATTGAPSAPPPPSQLATQLAMITAPPSYSSSAFASAPVMLPQNPGTMDSQLPPNAQSIHDSPSRQLHQEEALEAAAALHQLRSPPIFDERRFRI</sequence>
<evidence type="ECO:0000256" key="3">
    <source>
        <dbReference type="ARBA" id="ARBA00023027"/>
    </source>
</evidence>
<evidence type="ECO:0000313" key="8">
    <source>
        <dbReference type="Proteomes" id="UP001430848"/>
    </source>
</evidence>
<evidence type="ECO:0000256" key="1">
    <source>
        <dbReference type="ARBA" id="ARBA00006924"/>
    </source>
</evidence>
<dbReference type="Proteomes" id="UP001430848">
    <property type="component" value="Unassembled WGS sequence"/>
</dbReference>
<comment type="caution">
    <text evidence="7">The sequence shown here is derived from an EMBL/GenBank/DDBJ whole genome shotgun (WGS) entry which is preliminary data.</text>
</comment>
<feature type="compositionally biased region" description="Basic and acidic residues" evidence="5">
    <location>
        <begin position="138"/>
        <end position="159"/>
    </location>
</feature>
<comment type="similarity">
    <text evidence="1">Belongs to the sirtuin family. Class I subfamily.</text>
</comment>
<dbReference type="PROSITE" id="PS50305">
    <property type="entry name" value="SIRTUIN"/>
    <property type="match status" value="1"/>
</dbReference>
<feature type="compositionally biased region" description="Polar residues" evidence="5">
    <location>
        <begin position="825"/>
        <end position="835"/>
    </location>
</feature>
<dbReference type="InterPro" id="IPR003000">
    <property type="entry name" value="Sirtuin"/>
</dbReference>
<keyword evidence="3" id="KW-0520">NAD</keyword>
<feature type="compositionally biased region" description="Basic and acidic residues" evidence="5">
    <location>
        <begin position="607"/>
        <end position="624"/>
    </location>
</feature>
<organism evidence="7 8">
    <name type="scientific">Diaporthe eres</name>
    <name type="common">Phomopsis oblonga</name>
    <dbReference type="NCBI Taxonomy" id="83184"/>
    <lineage>
        <taxon>Eukaryota</taxon>
        <taxon>Fungi</taxon>
        <taxon>Dikarya</taxon>
        <taxon>Ascomycota</taxon>
        <taxon>Pezizomycotina</taxon>
        <taxon>Sordariomycetes</taxon>
        <taxon>Sordariomycetidae</taxon>
        <taxon>Diaporthales</taxon>
        <taxon>Diaporthaceae</taxon>
        <taxon>Diaporthe</taxon>
        <taxon>Diaporthe eres species complex</taxon>
    </lineage>
</organism>
<feature type="region of interest" description="Disordered" evidence="5">
    <location>
        <begin position="351"/>
        <end position="420"/>
    </location>
</feature>
<feature type="compositionally biased region" description="Polar residues" evidence="5">
    <location>
        <begin position="754"/>
        <end position="771"/>
    </location>
</feature>
<protein>
    <submittedName>
        <fullName evidence="7">NAD-dependent deacetylase hst3</fullName>
    </submittedName>
</protein>
<evidence type="ECO:0000259" key="6">
    <source>
        <dbReference type="PROSITE" id="PS50305"/>
    </source>
</evidence>
<feature type="compositionally biased region" description="Basic residues" evidence="5">
    <location>
        <begin position="860"/>
        <end position="869"/>
    </location>
</feature>
<feature type="compositionally biased region" description="Basic and acidic residues" evidence="5">
    <location>
        <begin position="949"/>
        <end position="959"/>
    </location>
</feature>
<keyword evidence="2" id="KW-0808">Transferase</keyword>
<dbReference type="InterPro" id="IPR050134">
    <property type="entry name" value="NAD-dep_sirtuin_deacylases"/>
</dbReference>
<feature type="region of interest" description="Disordered" evidence="5">
    <location>
        <begin position="697"/>
        <end position="959"/>
    </location>
</feature>
<feature type="compositionally biased region" description="Polar residues" evidence="5">
    <location>
        <begin position="217"/>
        <end position="227"/>
    </location>
</feature>
<dbReference type="EMBL" id="JAKNSF020000001">
    <property type="protein sequence ID" value="KAK7742958.1"/>
    <property type="molecule type" value="Genomic_DNA"/>
</dbReference>
<feature type="compositionally biased region" description="Basic residues" evidence="5">
    <location>
        <begin position="726"/>
        <end position="742"/>
    </location>
</feature>
<evidence type="ECO:0000256" key="5">
    <source>
        <dbReference type="SAM" id="MobiDB-lite"/>
    </source>
</evidence>
<gene>
    <name evidence="7" type="primary">HST3</name>
    <name evidence="7" type="ORF">SLS63_000526</name>
</gene>
<dbReference type="InterPro" id="IPR026590">
    <property type="entry name" value="Ssirtuin_cat_dom"/>
</dbReference>
<keyword evidence="8" id="KW-1185">Reference proteome</keyword>
<reference evidence="7 8" key="1">
    <citation type="submission" date="2024-02" db="EMBL/GenBank/DDBJ databases">
        <title>De novo assembly and annotation of 12 fungi associated with fruit tree decline syndrome in Ontario, Canada.</title>
        <authorList>
            <person name="Sulman M."/>
            <person name="Ellouze W."/>
            <person name="Ilyukhin E."/>
        </authorList>
    </citation>
    <scope>NUCLEOTIDE SEQUENCE [LARGE SCALE GENOMIC DNA]</scope>
    <source>
        <strain evidence="7 8">M169</strain>
    </source>
</reference>
<feature type="region of interest" description="Disordered" evidence="5">
    <location>
        <begin position="181"/>
        <end position="236"/>
    </location>
</feature>
<feature type="compositionally biased region" description="Basic and acidic residues" evidence="5">
    <location>
        <begin position="207"/>
        <end position="216"/>
    </location>
</feature>
<dbReference type="PANTHER" id="PTHR11085:SF8">
    <property type="entry name" value="NAD-DEPENDENT HISTONE DEACETYLASE HST3"/>
    <property type="match status" value="1"/>
</dbReference>
<accession>A0ABR1PR16</accession>
<feature type="region of interest" description="Disordered" evidence="5">
    <location>
        <begin position="67"/>
        <end position="164"/>
    </location>
</feature>
<dbReference type="Gene3D" id="3.40.50.1220">
    <property type="entry name" value="TPP-binding domain"/>
    <property type="match status" value="2"/>
</dbReference>
<feature type="region of interest" description="Disordered" evidence="5">
    <location>
        <begin position="587"/>
        <end position="670"/>
    </location>
</feature>